<evidence type="ECO:0000256" key="1">
    <source>
        <dbReference type="ARBA" id="ARBA00004651"/>
    </source>
</evidence>
<feature type="transmembrane region" description="Helical" evidence="7">
    <location>
        <begin position="20"/>
        <end position="46"/>
    </location>
</feature>
<organism evidence="10 11">
    <name type="scientific">Occallatibacter riparius</name>
    <dbReference type="NCBI Taxonomy" id="1002689"/>
    <lineage>
        <taxon>Bacteria</taxon>
        <taxon>Pseudomonadati</taxon>
        <taxon>Acidobacteriota</taxon>
        <taxon>Terriglobia</taxon>
        <taxon>Terriglobales</taxon>
        <taxon>Acidobacteriaceae</taxon>
        <taxon>Occallatibacter</taxon>
    </lineage>
</organism>
<dbReference type="InterPro" id="IPR003838">
    <property type="entry name" value="ABC3_permease_C"/>
</dbReference>
<feature type="transmembrane region" description="Helical" evidence="7">
    <location>
        <begin position="432"/>
        <end position="452"/>
    </location>
</feature>
<comment type="similarity">
    <text evidence="6">Belongs to the ABC-4 integral membrane protein family.</text>
</comment>
<evidence type="ECO:0000313" key="10">
    <source>
        <dbReference type="EMBL" id="UWZ84262.1"/>
    </source>
</evidence>
<dbReference type="Proteomes" id="UP001059380">
    <property type="component" value="Chromosome"/>
</dbReference>
<dbReference type="GO" id="GO:0022857">
    <property type="term" value="F:transmembrane transporter activity"/>
    <property type="evidence" value="ECO:0007669"/>
    <property type="project" value="TreeGrafter"/>
</dbReference>
<accession>A0A9J7BTM5</accession>
<feature type="domain" description="ABC3 transporter permease C-terminal" evidence="8">
    <location>
        <begin position="287"/>
        <end position="397"/>
    </location>
</feature>
<evidence type="ECO:0000256" key="4">
    <source>
        <dbReference type="ARBA" id="ARBA00022989"/>
    </source>
</evidence>
<comment type="subcellular location">
    <subcellularLocation>
        <location evidence="1">Cell membrane</location>
        <topology evidence="1">Multi-pass membrane protein</topology>
    </subcellularLocation>
</comment>
<evidence type="ECO:0000259" key="9">
    <source>
        <dbReference type="Pfam" id="PF12704"/>
    </source>
</evidence>
<dbReference type="GO" id="GO:0005886">
    <property type="term" value="C:plasma membrane"/>
    <property type="evidence" value="ECO:0007669"/>
    <property type="project" value="UniProtKB-SubCell"/>
</dbReference>
<reference evidence="10" key="1">
    <citation type="submission" date="2021-04" db="EMBL/GenBank/DDBJ databases">
        <title>Phylogenetic analysis of Acidobacteriaceae.</title>
        <authorList>
            <person name="Qiu L."/>
            <person name="Zhang Q."/>
        </authorList>
    </citation>
    <scope>NUCLEOTIDE SEQUENCE</scope>
    <source>
        <strain evidence="10">DSM 25168</strain>
    </source>
</reference>
<keyword evidence="5 7" id="KW-0472">Membrane</keyword>
<feature type="transmembrane region" description="Helical" evidence="7">
    <location>
        <begin position="337"/>
        <end position="358"/>
    </location>
</feature>
<feature type="transmembrane region" description="Helical" evidence="7">
    <location>
        <begin position="694"/>
        <end position="719"/>
    </location>
</feature>
<evidence type="ECO:0000313" key="11">
    <source>
        <dbReference type="Proteomes" id="UP001059380"/>
    </source>
</evidence>
<dbReference type="KEGG" id="orp:MOP44_27415"/>
<feature type="domain" description="MacB-like periplasmic core" evidence="9">
    <location>
        <begin position="483"/>
        <end position="631"/>
    </location>
</feature>
<feature type="domain" description="ABC3 transporter permease C-terminal" evidence="8">
    <location>
        <begin position="699"/>
        <end position="810"/>
    </location>
</feature>
<keyword evidence="2" id="KW-1003">Cell membrane</keyword>
<keyword evidence="4 7" id="KW-1133">Transmembrane helix</keyword>
<dbReference type="Pfam" id="PF12704">
    <property type="entry name" value="MacB_PCD"/>
    <property type="match status" value="2"/>
</dbReference>
<dbReference type="InterPro" id="IPR050250">
    <property type="entry name" value="Macrolide_Exporter_MacB"/>
</dbReference>
<keyword evidence="3 7" id="KW-0812">Transmembrane</keyword>
<evidence type="ECO:0000256" key="3">
    <source>
        <dbReference type="ARBA" id="ARBA00022692"/>
    </source>
</evidence>
<dbReference type="Pfam" id="PF02687">
    <property type="entry name" value="FtsX"/>
    <property type="match status" value="2"/>
</dbReference>
<dbReference type="InterPro" id="IPR025857">
    <property type="entry name" value="MacB_PCD"/>
</dbReference>
<evidence type="ECO:0000256" key="2">
    <source>
        <dbReference type="ARBA" id="ARBA00022475"/>
    </source>
</evidence>
<evidence type="ECO:0000256" key="6">
    <source>
        <dbReference type="ARBA" id="ARBA00038076"/>
    </source>
</evidence>
<feature type="transmembrane region" description="Helical" evidence="7">
    <location>
        <begin position="281"/>
        <end position="305"/>
    </location>
</feature>
<dbReference type="NCBIfam" id="TIGR03434">
    <property type="entry name" value="ADOP"/>
    <property type="match status" value="1"/>
</dbReference>
<dbReference type="PANTHER" id="PTHR30572:SF4">
    <property type="entry name" value="ABC TRANSPORTER PERMEASE YTRF"/>
    <property type="match status" value="1"/>
</dbReference>
<evidence type="ECO:0000259" key="8">
    <source>
        <dbReference type="Pfam" id="PF02687"/>
    </source>
</evidence>
<dbReference type="PANTHER" id="PTHR30572">
    <property type="entry name" value="MEMBRANE COMPONENT OF TRANSPORTER-RELATED"/>
    <property type="match status" value="1"/>
</dbReference>
<dbReference type="RefSeq" id="WP_260793767.1">
    <property type="nucleotide sequence ID" value="NZ_CP093313.1"/>
</dbReference>
<keyword evidence="11" id="KW-1185">Reference proteome</keyword>
<proteinExistence type="inferred from homology"/>
<dbReference type="EMBL" id="CP093313">
    <property type="protein sequence ID" value="UWZ84262.1"/>
    <property type="molecule type" value="Genomic_DNA"/>
</dbReference>
<name>A0A9J7BTM5_9BACT</name>
<feature type="transmembrane region" description="Helical" evidence="7">
    <location>
        <begin position="781"/>
        <end position="801"/>
    </location>
</feature>
<gene>
    <name evidence="10" type="ORF">MOP44_27415</name>
</gene>
<protein>
    <submittedName>
        <fullName evidence="10">ADOP family duplicated permease</fullName>
    </submittedName>
</protein>
<feature type="transmembrane region" description="Helical" evidence="7">
    <location>
        <begin position="739"/>
        <end position="761"/>
    </location>
</feature>
<evidence type="ECO:0000256" key="5">
    <source>
        <dbReference type="ARBA" id="ARBA00023136"/>
    </source>
</evidence>
<feature type="transmembrane region" description="Helical" evidence="7">
    <location>
        <begin position="378"/>
        <end position="396"/>
    </location>
</feature>
<evidence type="ECO:0000256" key="7">
    <source>
        <dbReference type="SAM" id="Phobius"/>
    </source>
</evidence>
<feature type="domain" description="MacB-like periplasmic core" evidence="9">
    <location>
        <begin position="23"/>
        <end position="244"/>
    </location>
</feature>
<dbReference type="InterPro" id="IPR017800">
    <property type="entry name" value="ADOP"/>
</dbReference>
<sequence>MLFLHDLRIAIRSLWRVKTLWFTVALTLALGIGANAAIFSVVRAVLLKPLANRDESHLLYIRQSAPGLGVENATFSVPEIKDIGENLHAISKLGTFSTIGFTVVGLGTPREIPAGVVDGNYFDVMGLSPVLGRLIGPADDGQNAPGVVVLTYNFWREAMHSDPNVLGKQVRLESYSGARSATVIGVLQPSVPYPVATEIIANVVTSPHHLSATMVTGREHRMTEVFGRLAPGATLDSARAELDTVYASMVKSHPEVYKSGDRYQISVKRMHEQINARANTILWILFAASGLLFVIASSNVANLVLARTVRRESELAVRSALGASTTTLRRSLLAESLILCVSGAVAAILLAIPMVKVLAKYASRFSVRGSEISLDFSLVWFGIALAIIAAVFLAYIPRLPKADSPQGGLTGRGTRVAGGSTRRLRVFAVTQIAASFLLLAGACVLMKTLFVLENTRPPFSSDKVLAVNLPVMNYGKTPEQVRLFYHDVERRIATLPGVEQVSSGFSVPWRDEQALNIAFTFAAQGARRADGQDFRANFRSVSPGFFATMGMPLIAGRDFNDDDRDGHERVIIISQSLAKLLYPGQNALNRKLWWTDGVMKFIGISQEPRRIIAVVPDLDDENLIPSPAMTVYQPVDQEWSSGRLFVRSKQDAYQLVPAITQAIHQLSGDQPVEKPSTLGDIRAEVLAPDKLNAVVFGGFAAVALLISVVGVAGVLAFSVSGRTREFGIRMALGAQRSNILKDVLVDGAVMACIGVGAGIVIGAAATRAVDKYVTALNQPGILAFVASALVILLAAVLASAAPAARAARINAVEALRTE</sequence>
<dbReference type="AlphaFoldDB" id="A0A9J7BTM5"/>